<gene>
    <name evidence="1" type="ORF">IAA55_08010</name>
</gene>
<proteinExistence type="predicted"/>
<accession>A0A9D1EA59</accession>
<reference evidence="1" key="2">
    <citation type="journal article" date="2021" name="PeerJ">
        <title>Extensive microbial diversity within the chicken gut microbiome revealed by metagenomics and culture.</title>
        <authorList>
            <person name="Gilroy R."/>
            <person name="Ravi A."/>
            <person name="Getino M."/>
            <person name="Pursley I."/>
            <person name="Horton D.L."/>
            <person name="Alikhan N.F."/>
            <person name="Baker D."/>
            <person name="Gharbi K."/>
            <person name="Hall N."/>
            <person name="Watson M."/>
            <person name="Adriaenssens E.M."/>
            <person name="Foster-Nyarko E."/>
            <person name="Jarju S."/>
            <person name="Secka A."/>
            <person name="Antonio M."/>
            <person name="Oren A."/>
            <person name="Chaudhuri R.R."/>
            <person name="La Ragione R."/>
            <person name="Hildebrand F."/>
            <person name="Pallen M.J."/>
        </authorList>
    </citation>
    <scope>NUCLEOTIDE SEQUENCE</scope>
    <source>
        <strain evidence="1">ChiSjej5B23-6657</strain>
    </source>
</reference>
<organism evidence="1 2">
    <name type="scientific">Candidatus Pullilachnospira gallistercoris</name>
    <dbReference type="NCBI Taxonomy" id="2840911"/>
    <lineage>
        <taxon>Bacteria</taxon>
        <taxon>Bacillati</taxon>
        <taxon>Bacillota</taxon>
        <taxon>Clostridia</taxon>
        <taxon>Lachnospirales</taxon>
        <taxon>Lachnospiraceae</taxon>
        <taxon>Lachnospiraceae incertae sedis</taxon>
        <taxon>Candidatus Pullilachnospira</taxon>
    </lineage>
</organism>
<dbReference type="Proteomes" id="UP000823912">
    <property type="component" value="Unassembled WGS sequence"/>
</dbReference>
<name>A0A9D1EA59_9FIRM</name>
<reference evidence="1" key="1">
    <citation type="submission" date="2020-10" db="EMBL/GenBank/DDBJ databases">
        <authorList>
            <person name="Gilroy R."/>
        </authorList>
    </citation>
    <scope>NUCLEOTIDE SEQUENCE</scope>
    <source>
        <strain evidence="1">ChiSjej5B23-6657</strain>
    </source>
</reference>
<sequence length="198" mass="22171">MYDDPRGTITQQGYFMRIDNALVEEVSCQNRNNGYMIVSYAIPQNDGSVSIENLRLNLNRNTVVLNAYGRNICACCVQKGMWINVVFSSRLTRSIPPQSNAYFVTVQQSPQPASVISIGRIAYIDPENRFLYTGNINNINSQTRYVVTDDTVILDEFGNPAPLERLGPGELVQITHADFQTASIPPQTTAYQIQVLED</sequence>
<evidence type="ECO:0000313" key="1">
    <source>
        <dbReference type="EMBL" id="HIR71212.1"/>
    </source>
</evidence>
<evidence type="ECO:0000313" key="2">
    <source>
        <dbReference type="Proteomes" id="UP000823912"/>
    </source>
</evidence>
<dbReference type="EMBL" id="DVHM01000131">
    <property type="protein sequence ID" value="HIR71212.1"/>
    <property type="molecule type" value="Genomic_DNA"/>
</dbReference>
<dbReference type="AlphaFoldDB" id="A0A9D1EA59"/>
<comment type="caution">
    <text evidence="1">The sequence shown here is derived from an EMBL/GenBank/DDBJ whole genome shotgun (WGS) entry which is preliminary data.</text>
</comment>
<protein>
    <submittedName>
        <fullName evidence="1">Uncharacterized protein</fullName>
    </submittedName>
</protein>